<evidence type="ECO:0000256" key="1">
    <source>
        <dbReference type="ARBA" id="ARBA00004123"/>
    </source>
</evidence>
<sequence>MSAPSLPSFTPSFSSFPVLPDPGPSKRTRSPDQFDTTIVHRDHSNEAYQRNREDRSDWWDRRLDKEKKSKREKHISHFPEPTRHSSWVKDIVHHDERNKQDEDRRFAVQDHTQWSFFSDRKGDPLNITYGSIHAGDLPKYRPVNQGRRILGLVGNWSVSRKSGKGIEIVLGGGRKQLGLTDPGTRALLNTPARRLIANASNYKYEEVNGFLPLPSRGGRVPGEFYGSFQDETDTDSESSEGKEDNSDDDEGLLALPSEQLAIKDLEQKIALQPSSVETWLSLVTRSLATVPPASKNASTVRAEITLSVLDRALAAHPSNRTSRLLRLKYLRAGEEVWYESKLQVEWEEALKLGGVEIWMEWLEWRIRKSTESIDSVVTDATRALHALGGSSDSEVDKLRVVWRVAVAFQEAGFYERATALFQAQAELTFEVPQSLYGLPIETQLEALEEFWESEAPRVGEVDAKGWSAWTSSGRPEIGTINEESIQMDVGIQPSADPFSSWYNDEARADRLLRAPTRSMTERAASDPYSTVLFSDIRPLLLSLTTQRAKSIFRLLWLAFLGLHIPGFSRSLADDAWDRWSYTFFTSPACLSSIFPERASARQFLADSYSGVLVGKEREYLSAFGPIKEWSLNVIGPLEWVGKDHWRTWTEKDVEGVNQEFVRAIFSQLRCGTEDHEWDIYALAFEAAVSVKRALKLSRSFLSTARESLAHWAAHARLERLRGRVEDARKVYQTALIAVRRPPTHAFVGQLWWDWAEMEWLNGDQEVTLRVVMRAGNVDGSGGMMVLRAKRNLEDITNASHERWKDREAWIKLRAVVELLTASSPASALAIFDAQPPSGLRTSAEQQESLTVASLLMLYNHSSTLRNSTPPAFLRDRLQTALETYPNNTIILGMFLEAEKGYGLWGRVRNQMGQVNKEKDITRRIAEVWTAGWEKGRWEREIERTRAGLFAAAESERTKNSSIIWRVIMEFEIRAGQTQRAKDLLYRAVSECPLSKELYLLAFGPLRQVFKPHELHGFVEVMADRGLRMRRSLEDYTRNYRGVRGSEDPRGGSEASDDEIERDARERRRLMPY</sequence>
<organism evidence="5 6">
    <name type="scientific">Pisolithus tinctorius Marx 270</name>
    <dbReference type="NCBI Taxonomy" id="870435"/>
    <lineage>
        <taxon>Eukaryota</taxon>
        <taxon>Fungi</taxon>
        <taxon>Dikarya</taxon>
        <taxon>Basidiomycota</taxon>
        <taxon>Agaricomycotina</taxon>
        <taxon>Agaricomycetes</taxon>
        <taxon>Agaricomycetidae</taxon>
        <taxon>Boletales</taxon>
        <taxon>Sclerodermatineae</taxon>
        <taxon>Pisolithaceae</taxon>
        <taxon>Pisolithus</taxon>
    </lineage>
</organism>
<feature type="region of interest" description="Disordered" evidence="4">
    <location>
        <begin position="221"/>
        <end position="251"/>
    </location>
</feature>
<keyword evidence="3" id="KW-0539">Nucleus</keyword>
<dbReference type="InterPro" id="IPR013633">
    <property type="entry name" value="NRDE-2"/>
</dbReference>
<name>A0A0C3JH66_PISTI</name>
<dbReference type="STRING" id="870435.A0A0C3JH66"/>
<dbReference type="HOGENOM" id="CLU_007550_0_0_1"/>
<dbReference type="OrthoDB" id="297219at2759"/>
<accession>A0A0C3JH66</accession>
<dbReference type="Pfam" id="PF08424">
    <property type="entry name" value="NRDE-2"/>
    <property type="match status" value="1"/>
</dbReference>
<dbReference type="PANTHER" id="PTHR13471">
    <property type="entry name" value="TETRATRICOPEPTIDE-LIKE HELICAL"/>
    <property type="match status" value="1"/>
</dbReference>
<comment type="subcellular location">
    <subcellularLocation>
        <location evidence="1">Nucleus</location>
    </subcellularLocation>
</comment>
<dbReference type="SUPFAM" id="SSF48452">
    <property type="entry name" value="TPR-like"/>
    <property type="match status" value="1"/>
</dbReference>
<dbReference type="EMBL" id="KN831957">
    <property type="protein sequence ID" value="KIO08423.1"/>
    <property type="molecule type" value="Genomic_DNA"/>
</dbReference>
<evidence type="ECO:0000313" key="6">
    <source>
        <dbReference type="Proteomes" id="UP000054217"/>
    </source>
</evidence>
<dbReference type="Proteomes" id="UP000054217">
    <property type="component" value="Unassembled WGS sequence"/>
</dbReference>
<dbReference type="GO" id="GO:1902369">
    <property type="term" value="P:negative regulation of RNA catabolic process"/>
    <property type="evidence" value="ECO:0007669"/>
    <property type="project" value="TreeGrafter"/>
</dbReference>
<dbReference type="GO" id="GO:0071013">
    <property type="term" value="C:catalytic step 2 spliceosome"/>
    <property type="evidence" value="ECO:0007669"/>
    <property type="project" value="TreeGrafter"/>
</dbReference>
<dbReference type="FunCoup" id="A0A0C3JH66">
    <property type="interactions" value="285"/>
</dbReference>
<comment type="similarity">
    <text evidence="2">Belongs to the NRDE2 family.</text>
</comment>
<feature type="region of interest" description="Disordered" evidence="4">
    <location>
        <begin position="1040"/>
        <end position="1072"/>
    </location>
</feature>
<feature type="compositionally biased region" description="Low complexity" evidence="4">
    <location>
        <begin position="1"/>
        <end position="18"/>
    </location>
</feature>
<evidence type="ECO:0000256" key="2">
    <source>
        <dbReference type="ARBA" id="ARBA00009265"/>
    </source>
</evidence>
<evidence type="ECO:0000313" key="5">
    <source>
        <dbReference type="EMBL" id="KIO08423.1"/>
    </source>
</evidence>
<evidence type="ECO:0000256" key="3">
    <source>
        <dbReference type="ARBA" id="ARBA00023242"/>
    </source>
</evidence>
<dbReference type="AlphaFoldDB" id="A0A0C3JH66"/>
<dbReference type="Gene3D" id="1.25.40.10">
    <property type="entry name" value="Tetratricopeptide repeat domain"/>
    <property type="match status" value="1"/>
</dbReference>
<gene>
    <name evidence="5" type="ORF">M404DRAFT_938024</name>
</gene>
<feature type="compositionally biased region" description="Basic and acidic residues" evidence="4">
    <location>
        <begin position="38"/>
        <end position="55"/>
    </location>
</feature>
<keyword evidence="6" id="KW-1185">Reference proteome</keyword>
<evidence type="ECO:0000256" key="4">
    <source>
        <dbReference type="SAM" id="MobiDB-lite"/>
    </source>
</evidence>
<dbReference type="InParanoid" id="A0A0C3JH66"/>
<reference evidence="5 6" key="1">
    <citation type="submission" date="2014-04" db="EMBL/GenBank/DDBJ databases">
        <authorList>
            <consortium name="DOE Joint Genome Institute"/>
            <person name="Kuo A."/>
            <person name="Kohler A."/>
            <person name="Costa M.D."/>
            <person name="Nagy L.G."/>
            <person name="Floudas D."/>
            <person name="Copeland A."/>
            <person name="Barry K.W."/>
            <person name="Cichocki N."/>
            <person name="Veneault-Fourrey C."/>
            <person name="LaButti K."/>
            <person name="Lindquist E.A."/>
            <person name="Lipzen A."/>
            <person name="Lundell T."/>
            <person name="Morin E."/>
            <person name="Murat C."/>
            <person name="Sun H."/>
            <person name="Tunlid A."/>
            <person name="Henrissat B."/>
            <person name="Grigoriev I.V."/>
            <person name="Hibbett D.S."/>
            <person name="Martin F."/>
            <person name="Nordberg H.P."/>
            <person name="Cantor M.N."/>
            <person name="Hua S.X."/>
        </authorList>
    </citation>
    <scope>NUCLEOTIDE SEQUENCE [LARGE SCALE GENOMIC DNA]</scope>
    <source>
        <strain evidence="5 6">Marx 270</strain>
    </source>
</reference>
<feature type="compositionally biased region" description="Basic and acidic residues" evidence="4">
    <location>
        <begin position="1040"/>
        <end position="1050"/>
    </location>
</feature>
<reference evidence="6" key="2">
    <citation type="submission" date="2015-01" db="EMBL/GenBank/DDBJ databases">
        <title>Evolutionary Origins and Diversification of the Mycorrhizal Mutualists.</title>
        <authorList>
            <consortium name="DOE Joint Genome Institute"/>
            <consortium name="Mycorrhizal Genomics Consortium"/>
            <person name="Kohler A."/>
            <person name="Kuo A."/>
            <person name="Nagy L.G."/>
            <person name="Floudas D."/>
            <person name="Copeland A."/>
            <person name="Barry K.W."/>
            <person name="Cichocki N."/>
            <person name="Veneault-Fourrey C."/>
            <person name="LaButti K."/>
            <person name="Lindquist E.A."/>
            <person name="Lipzen A."/>
            <person name="Lundell T."/>
            <person name="Morin E."/>
            <person name="Murat C."/>
            <person name="Riley R."/>
            <person name="Ohm R."/>
            <person name="Sun H."/>
            <person name="Tunlid A."/>
            <person name="Henrissat B."/>
            <person name="Grigoriev I.V."/>
            <person name="Hibbett D.S."/>
            <person name="Martin F."/>
        </authorList>
    </citation>
    <scope>NUCLEOTIDE SEQUENCE [LARGE SCALE GENOMIC DNA]</scope>
    <source>
        <strain evidence="6">Marx 270</strain>
    </source>
</reference>
<feature type="region of interest" description="Disordered" evidence="4">
    <location>
        <begin position="1"/>
        <end position="55"/>
    </location>
</feature>
<dbReference type="InterPro" id="IPR011990">
    <property type="entry name" value="TPR-like_helical_dom_sf"/>
</dbReference>
<protein>
    <submittedName>
        <fullName evidence="5">Uncharacterized protein</fullName>
    </submittedName>
</protein>
<proteinExistence type="inferred from homology"/>
<dbReference type="GO" id="GO:0031048">
    <property type="term" value="P:regulatory ncRNA-mediated heterochromatin formation"/>
    <property type="evidence" value="ECO:0007669"/>
    <property type="project" value="TreeGrafter"/>
</dbReference>
<dbReference type="PANTHER" id="PTHR13471:SF0">
    <property type="entry name" value="NUCLEAR EXOSOME REGULATOR NRDE2"/>
    <property type="match status" value="1"/>
</dbReference>